<dbReference type="SUPFAM" id="SSF55785">
    <property type="entry name" value="PYP-like sensor domain (PAS domain)"/>
    <property type="match status" value="2"/>
</dbReference>
<organism evidence="12">
    <name type="scientific">Caulobacter sp. 73W</name>
    <dbReference type="NCBI Taxonomy" id="3161137"/>
    <lineage>
        <taxon>Bacteria</taxon>
        <taxon>Pseudomonadati</taxon>
        <taxon>Pseudomonadota</taxon>
        <taxon>Alphaproteobacteria</taxon>
        <taxon>Caulobacterales</taxon>
        <taxon>Caulobacteraceae</taxon>
        <taxon>Caulobacter</taxon>
    </lineage>
</organism>
<dbReference type="PRINTS" id="PR00344">
    <property type="entry name" value="BCTRLSENSOR"/>
</dbReference>
<name>A0AB39KRM1_9CAUL</name>
<feature type="transmembrane region" description="Helical" evidence="7">
    <location>
        <begin position="44"/>
        <end position="72"/>
    </location>
</feature>
<dbReference type="InterPro" id="IPR001610">
    <property type="entry name" value="PAC"/>
</dbReference>
<dbReference type="RefSeq" id="WP_369058803.1">
    <property type="nucleotide sequence ID" value="NZ_CP158375.1"/>
</dbReference>
<dbReference type="InterPro" id="IPR005467">
    <property type="entry name" value="His_kinase_dom"/>
</dbReference>
<dbReference type="InterPro" id="IPR035965">
    <property type="entry name" value="PAS-like_dom_sf"/>
</dbReference>
<evidence type="ECO:0000259" key="11">
    <source>
        <dbReference type="PROSITE" id="PS50113"/>
    </source>
</evidence>
<dbReference type="InterPro" id="IPR004358">
    <property type="entry name" value="Sig_transdc_His_kin-like_C"/>
</dbReference>
<keyword evidence="7" id="KW-1133">Transmembrane helix</keyword>
<dbReference type="Gene3D" id="3.30.450.20">
    <property type="entry name" value="PAS domain"/>
    <property type="match status" value="2"/>
</dbReference>
<evidence type="ECO:0000256" key="2">
    <source>
        <dbReference type="ARBA" id="ARBA00012438"/>
    </source>
</evidence>
<dbReference type="PROSITE" id="PS50112">
    <property type="entry name" value="PAS"/>
    <property type="match status" value="1"/>
</dbReference>
<dbReference type="Pfam" id="PF02518">
    <property type="entry name" value="HATPase_c"/>
    <property type="match status" value="1"/>
</dbReference>
<accession>A0AB39KRM1</accession>
<evidence type="ECO:0000313" key="12">
    <source>
        <dbReference type="EMBL" id="XDO95946.1"/>
    </source>
</evidence>
<dbReference type="SMART" id="SM00387">
    <property type="entry name" value="HATPase_c"/>
    <property type="match status" value="1"/>
</dbReference>
<dbReference type="InterPro" id="IPR003661">
    <property type="entry name" value="HisK_dim/P_dom"/>
</dbReference>
<feature type="domain" description="PAC" evidence="11">
    <location>
        <begin position="207"/>
        <end position="260"/>
    </location>
</feature>
<dbReference type="SMART" id="SM00086">
    <property type="entry name" value="PAC"/>
    <property type="match status" value="2"/>
</dbReference>
<dbReference type="PROSITE" id="PS50109">
    <property type="entry name" value="HIS_KIN"/>
    <property type="match status" value="1"/>
</dbReference>
<dbReference type="PANTHER" id="PTHR43304:SF1">
    <property type="entry name" value="PAC DOMAIN-CONTAINING PROTEIN"/>
    <property type="match status" value="1"/>
</dbReference>
<dbReference type="Pfam" id="PF00512">
    <property type="entry name" value="HisKA"/>
    <property type="match status" value="1"/>
</dbReference>
<reference evidence="12" key="1">
    <citation type="submission" date="2024-06" db="EMBL/GenBank/DDBJ databases">
        <title>Caulobacter inopinatus, sp. nov.</title>
        <authorList>
            <person name="Donachie S.P."/>
        </authorList>
    </citation>
    <scope>NUCLEOTIDE SEQUENCE</scope>
    <source>
        <strain evidence="12">73W</strain>
    </source>
</reference>
<keyword evidence="7" id="KW-0812">Transmembrane</keyword>
<evidence type="ECO:0000256" key="3">
    <source>
        <dbReference type="ARBA" id="ARBA00022553"/>
    </source>
</evidence>
<dbReference type="Gene3D" id="1.10.287.130">
    <property type="match status" value="1"/>
</dbReference>
<dbReference type="SMART" id="SM00448">
    <property type="entry name" value="REC"/>
    <property type="match status" value="1"/>
</dbReference>
<feature type="domain" description="PAS" evidence="10">
    <location>
        <begin position="261"/>
        <end position="322"/>
    </location>
</feature>
<feature type="domain" description="PAC" evidence="11">
    <location>
        <begin position="334"/>
        <end position="386"/>
    </location>
</feature>
<feature type="domain" description="Response regulatory" evidence="9">
    <location>
        <begin position="664"/>
        <end position="778"/>
    </location>
</feature>
<dbReference type="SMART" id="SM00091">
    <property type="entry name" value="PAS"/>
    <property type="match status" value="2"/>
</dbReference>
<dbReference type="Gene3D" id="3.40.50.2300">
    <property type="match status" value="1"/>
</dbReference>
<protein>
    <recommendedName>
        <fullName evidence="2">histidine kinase</fullName>
        <ecNumber evidence="2">2.7.13.3</ecNumber>
    </recommendedName>
</protein>
<keyword evidence="4" id="KW-0808">Transferase</keyword>
<keyword evidence="7" id="KW-0472">Membrane</keyword>
<dbReference type="PANTHER" id="PTHR43304">
    <property type="entry name" value="PHYTOCHROME-LIKE PROTEIN CPH1"/>
    <property type="match status" value="1"/>
</dbReference>
<dbReference type="Pfam" id="PF00072">
    <property type="entry name" value="Response_reg"/>
    <property type="match status" value="1"/>
</dbReference>
<dbReference type="PROSITE" id="PS50113">
    <property type="entry name" value="PAC"/>
    <property type="match status" value="2"/>
</dbReference>
<dbReference type="InterPro" id="IPR036890">
    <property type="entry name" value="HATPase_C_sf"/>
</dbReference>
<dbReference type="SUPFAM" id="SSF47384">
    <property type="entry name" value="Homodimeric domain of signal transducing histidine kinase"/>
    <property type="match status" value="1"/>
</dbReference>
<dbReference type="Gene3D" id="2.10.70.100">
    <property type="match status" value="1"/>
</dbReference>
<keyword evidence="5" id="KW-0418">Kinase</keyword>
<evidence type="ECO:0000256" key="5">
    <source>
        <dbReference type="ARBA" id="ARBA00022777"/>
    </source>
</evidence>
<dbReference type="EMBL" id="CP158375">
    <property type="protein sequence ID" value="XDO95946.1"/>
    <property type="molecule type" value="Genomic_DNA"/>
</dbReference>
<dbReference type="InterPro" id="IPR000014">
    <property type="entry name" value="PAS"/>
</dbReference>
<dbReference type="InterPro" id="IPR000700">
    <property type="entry name" value="PAS-assoc_C"/>
</dbReference>
<evidence type="ECO:0000259" key="9">
    <source>
        <dbReference type="PROSITE" id="PS50110"/>
    </source>
</evidence>
<dbReference type="InterPro" id="IPR036097">
    <property type="entry name" value="HisK_dim/P_sf"/>
</dbReference>
<dbReference type="SUPFAM" id="SSF55874">
    <property type="entry name" value="ATPase domain of HSP90 chaperone/DNA topoisomerase II/histidine kinase"/>
    <property type="match status" value="1"/>
</dbReference>
<feature type="transmembrane region" description="Helical" evidence="7">
    <location>
        <begin position="12"/>
        <end position="32"/>
    </location>
</feature>
<proteinExistence type="predicted"/>
<dbReference type="Pfam" id="PF08447">
    <property type="entry name" value="PAS_3"/>
    <property type="match status" value="2"/>
</dbReference>
<evidence type="ECO:0000256" key="6">
    <source>
        <dbReference type="PROSITE-ProRule" id="PRU00169"/>
    </source>
</evidence>
<keyword evidence="3 6" id="KW-0597">Phosphoprotein</keyword>
<dbReference type="InterPro" id="IPR013655">
    <property type="entry name" value="PAS_fold_3"/>
</dbReference>
<sequence length="784" mass="84028">MRLAPIRSPGFLGGFAVTAASVGGAILLYLTVAGISADISPTQAFFPALIVATLYGGWRWGAVCIAAGAAVTWWQWAGASGHPLTPIQQGALVLYLLAAALTAGAAEALRATIIRLDETDRARTNAEQALTASETRLQLAQAAIGLGVWEWNLVTQDIQWSPGFRRNVGIAAQVRPDFETFLAHINDADRERVRNGVLAAIDRGGVYEVEYRLAQTSESGGERWLHSRGEIIDDPETGPRLIGVNFDVTARRAAEASLRESEARFRALADSAPALMWVSLRGGRREFVNRAYVEFSGLEGDAALDLDWRDVLHPEDLPRILKDQVAGEASMKPFSLEARYRRADGEWRWLKSYSQPRYGPSGAFIGFIGIGFDITEAKQAQLTLAQVNVSLTERTEVALAERDAAQAALIQAQKLEAVGQLTGGVAHDFNNLLTVVIGALDIVQKNPEDPRRRERLVEAAMSAARRGERLTQQLLAFSRRQPLRPEVLHADALITELEPLLRRAIGEAVTLELDLRAENCAARIDASQFEAALLNLSVNARDAAPNGRIVIGTACLDAPPTSDLPDGKYVRIFVRDDGEGMDADTARRVFEPFFTTKPVGKGTGLGLSQVYGFAKQSGGGVMIDSAPGQGATVSLLLPMVAEPVRVAEPAAPTAETPAPAVSLTILLVEDDQDVGDLVETMLVELGHRVIRADHVDTALKIAACDAEVGLVLTDVIMPGGASGVDLARELARTRPGLPVVLSSGYTGETLALAEAAPWPLLRKPYAMDALAAAIARAAEATQPA</sequence>
<feature type="modified residue" description="4-aspartylphosphate" evidence="6">
    <location>
        <position position="714"/>
    </location>
</feature>
<dbReference type="CDD" id="cd00130">
    <property type="entry name" value="PAS"/>
    <property type="match status" value="2"/>
</dbReference>
<evidence type="ECO:0000256" key="4">
    <source>
        <dbReference type="ARBA" id="ARBA00022679"/>
    </source>
</evidence>
<comment type="catalytic activity">
    <reaction evidence="1">
        <text>ATP + protein L-histidine = ADP + protein N-phospho-L-histidine.</text>
        <dbReference type="EC" id="2.7.13.3"/>
    </reaction>
</comment>
<evidence type="ECO:0000259" key="8">
    <source>
        <dbReference type="PROSITE" id="PS50109"/>
    </source>
</evidence>
<dbReference type="InterPro" id="IPR011006">
    <property type="entry name" value="CheY-like_superfamily"/>
</dbReference>
<dbReference type="SMART" id="SM00388">
    <property type="entry name" value="HisKA"/>
    <property type="match status" value="1"/>
</dbReference>
<dbReference type="EC" id="2.7.13.3" evidence="2"/>
<dbReference type="CDD" id="cd00082">
    <property type="entry name" value="HisKA"/>
    <property type="match status" value="1"/>
</dbReference>
<evidence type="ECO:0000259" key="10">
    <source>
        <dbReference type="PROSITE" id="PS50112"/>
    </source>
</evidence>
<feature type="transmembrane region" description="Helical" evidence="7">
    <location>
        <begin position="92"/>
        <end position="113"/>
    </location>
</feature>
<dbReference type="PROSITE" id="PS50110">
    <property type="entry name" value="RESPONSE_REGULATORY"/>
    <property type="match status" value="1"/>
</dbReference>
<evidence type="ECO:0000256" key="1">
    <source>
        <dbReference type="ARBA" id="ARBA00000085"/>
    </source>
</evidence>
<dbReference type="GO" id="GO:0000155">
    <property type="term" value="F:phosphorelay sensor kinase activity"/>
    <property type="evidence" value="ECO:0007669"/>
    <property type="project" value="InterPro"/>
</dbReference>
<dbReference type="Gene3D" id="3.30.565.10">
    <property type="entry name" value="Histidine kinase-like ATPase, C-terminal domain"/>
    <property type="match status" value="1"/>
</dbReference>
<dbReference type="SUPFAM" id="SSF52172">
    <property type="entry name" value="CheY-like"/>
    <property type="match status" value="1"/>
</dbReference>
<feature type="domain" description="Histidine kinase" evidence="8">
    <location>
        <begin position="424"/>
        <end position="641"/>
    </location>
</feature>
<dbReference type="InterPro" id="IPR003594">
    <property type="entry name" value="HATPase_dom"/>
</dbReference>
<dbReference type="AlphaFoldDB" id="A0AB39KRM1"/>
<evidence type="ECO:0000256" key="7">
    <source>
        <dbReference type="SAM" id="Phobius"/>
    </source>
</evidence>
<dbReference type="InterPro" id="IPR052162">
    <property type="entry name" value="Sensor_kinase/Photoreceptor"/>
</dbReference>
<gene>
    <name evidence="12" type="ORF">ABOZ73_14265</name>
</gene>
<dbReference type="NCBIfam" id="TIGR00229">
    <property type="entry name" value="sensory_box"/>
    <property type="match status" value="1"/>
</dbReference>
<dbReference type="InterPro" id="IPR001789">
    <property type="entry name" value="Sig_transdc_resp-reg_receiver"/>
</dbReference>